<dbReference type="InterPro" id="IPR027417">
    <property type="entry name" value="P-loop_NTPase"/>
</dbReference>
<dbReference type="Proteomes" id="UP000321523">
    <property type="component" value="Unassembled WGS sequence"/>
</dbReference>
<reference evidence="1 2" key="1">
    <citation type="submission" date="2019-07" db="EMBL/GenBank/DDBJ databases">
        <title>Whole genome shotgun sequence of Skermanella aerolata NBRC 106429.</title>
        <authorList>
            <person name="Hosoyama A."/>
            <person name="Uohara A."/>
            <person name="Ohji S."/>
            <person name="Ichikawa N."/>
        </authorList>
    </citation>
    <scope>NUCLEOTIDE SEQUENCE [LARGE SCALE GENOMIC DNA]</scope>
    <source>
        <strain evidence="1 2">NBRC 106429</strain>
    </source>
</reference>
<evidence type="ECO:0008006" key="3">
    <source>
        <dbReference type="Google" id="ProtNLM"/>
    </source>
</evidence>
<sequence length="388" mass="42108">MPLDDIDDLDQGLRVDPLSSTWDEAPPIDNVGMSPPPDRLEPIWFEDIKPPMKSASLVKGVLDECGMSVLYGESGGGKTFFTLDLALHIALGWEWRGHKVKQGGVIYIAAEGQNGIRKRIEAFRRHYGMKDAAPPFAMIPTCVDLLDPAADTEPLIGKVKEAALRFPIKLVVVDTLARAIAGGNENAPEAMGAFIRNIDRIREETGAHVLIIHHCGKDVARGARGHSSLRAATDTEIELTSDGDAGIKMACIKKQKDGEEGAEFAFRLQSLTIGEDEDGDLIKSCVVKHEGAEAVTGAAGKKPKPLTPAHEAALEILKNALCDKGRSVTHNAIPKSVTVVTLDEWGEYARRGGVIEEGNAGRQAWHRIRVALRGKHRIGMEDGYVWLV</sequence>
<keyword evidence="2" id="KW-1185">Reference proteome</keyword>
<evidence type="ECO:0000313" key="2">
    <source>
        <dbReference type="Proteomes" id="UP000321523"/>
    </source>
</evidence>
<comment type="caution">
    <text evidence="1">The sequence shown here is derived from an EMBL/GenBank/DDBJ whole genome shotgun (WGS) entry which is preliminary data.</text>
</comment>
<dbReference type="Gene3D" id="3.40.50.300">
    <property type="entry name" value="P-loop containing nucleotide triphosphate hydrolases"/>
    <property type="match status" value="1"/>
</dbReference>
<evidence type="ECO:0000313" key="1">
    <source>
        <dbReference type="EMBL" id="GEO42143.1"/>
    </source>
</evidence>
<dbReference type="InterPro" id="IPR038724">
    <property type="entry name" value="RepA"/>
</dbReference>
<dbReference type="RefSeq" id="WP_052832421.1">
    <property type="nucleotide sequence ID" value="NZ_BJYZ01000036.1"/>
</dbReference>
<gene>
    <name evidence="1" type="ORF">SAE02_62910</name>
</gene>
<protein>
    <recommendedName>
        <fullName evidence="3">AAA+ ATPase domain-containing protein</fullName>
    </recommendedName>
</protein>
<dbReference type="Pfam" id="PF13481">
    <property type="entry name" value="AAA_25"/>
    <property type="match status" value="1"/>
</dbReference>
<dbReference type="SUPFAM" id="SSF52540">
    <property type="entry name" value="P-loop containing nucleoside triphosphate hydrolases"/>
    <property type="match status" value="1"/>
</dbReference>
<proteinExistence type="predicted"/>
<dbReference type="EMBL" id="BJYZ01000036">
    <property type="protein sequence ID" value="GEO42143.1"/>
    <property type="molecule type" value="Genomic_DNA"/>
</dbReference>
<dbReference type="CDD" id="cd01125">
    <property type="entry name" value="RepA_RSF1010_like"/>
    <property type="match status" value="1"/>
</dbReference>
<dbReference type="OrthoDB" id="1496333at2"/>
<dbReference type="AlphaFoldDB" id="A0A512E078"/>
<name>A0A512E078_9PROT</name>
<accession>A0A512E078</accession>
<organism evidence="1 2">
    <name type="scientific">Skermanella aerolata</name>
    <dbReference type="NCBI Taxonomy" id="393310"/>
    <lineage>
        <taxon>Bacteria</taxon>
        <taxon>Pseudomonadati</taxon>
        <taxon>Pseudomonadota</taxon>
        <taxon>Alphaproteobacteria</taxon>
        <taxon>Rhodospirillales</taxon>
        <taxon>Azospirillaceae</taxon>
        <taxon>Skermanella</taxon>
    </lineage>
</organism>